<reference evidence="1 2" key="1">
    <citation type="submission" date="2018-10" db="EMBL/GenBank/DDBJ databases">
        <authorList>
            <person name="Chen X."/>
        </authorList>
    </citation>
    <scope>NUCLEOTIDE SEQUENCE [LARGE SCALE GENOMIC DNA]</scope>
    <source>
        <strain evidence="1 2">YIM 102668</strain>
    </source>
</reference>
<evidence type="ECO:0000313" key="2">
    <source>
        <dbReference type="Proteomes" id="UP000275348"/>
    </source>
</evidence>
<comment type="caution">
    <text evidence="1">The sequence shown here is derived from an EMBL/GenBank/DDBJ whole genome shotgun (WGS) entry which is preliminary data.</text>
</comment>
<dbReference type="Proteomes" id="UP000275348">
    <property type="component" value="Unassembled WGS sequence"/>
</dbReference>
<dbReference type="PANTHER" id="PTHR37941">
    <property type="entry name" value="FUMARASE E-RELATED"/>
    <property type="match status" value="1"/>
</dbReference>
<keyword evidence="2" id="KW-1185">Reference proteome</keyword>
<dbReference type="OrthoDB" id="9814134at2"/>
<evidence type="ECO:0000313" key="1">
    <source>
        <dbReference type="EMBL" id="RLZ09919.1"/>
    </source>
</evidence>
<sequence>MSVSYLEDALGKYILLYLKGDKTFKKKMLNYNLSNLSSRINFAYSIGFINEKLMNDLNVIRNVRNEFTHSFEPIDFKTEKIDKLVKGLQYKFRNENNTSNRKQLTTYIFALLGILLPYLNKSLDLKNPIDIEQKFIKIYNSTKSQVSDL</sequence>
<dbReference type="InterPro" id="IPR038026">
    <property type="entry name" value="MtlR-like_sf"/>
</dbReference>
<dbReference type="SUPFAM" id="SSF158668">
    <property type="entry name" value="MtlR-like"/>
    <property type="match status" value="1"/>
</dbReference>
<proteinExistence type="predicted"/>
<organism evidence="1 2">
    <name type="scientific">Faecalibacter macacae</name>
    <dbReference type="NCBI Taxonomy" id="1859289"/>
    <lineage>
        <taxon>Bacteria</taxon>
        <taxon>Pseudomonadati</taxon>
        <taxon>Bacteroidota</taxon>
        <taxon>Flavobacteriia</taxon>
        <taxon>Flavobacteriales</taxon>
        <taxon>Weeksellaceae</taxon>
        <taxon>Faecalibacter</taxon>
    </lineage>
</organism>
<protein>
    <submittedName>
        <fullName evidence="1">Uncharacterized protein</fullName>
    </submittedName>
</protein>
<dbReference type="AlphaFoldDB" id="A0A3L9MH53"/>
<dbReference type="RefSeq" id="WP_121934601.1">
    <property type="nucleotide sequence ID" value="NZ_RDOJ01000008.1"/>
</dbReference>
<dbReference type="GO" id="GO:0045892">
    <property type="term" value="P:negative regulation of DNA-templated transcription"/>
    <property type="evidence" value="ECO:0007669"/>
    <property type="project" value="TreeGrafter"/>
</dbReference>
<gene>
    <name evidence="1" type="ORF">EAH69_07655</name>
</gene>
<accession>A0A3L9MH53</accession>
<dbReference type="InterPro" id="IPR007761">
    <property type="entry name" value="MtlR-like"/>
</dbReference>
<name>A0A3L9MH53_9FLAO</name>
<dbReference type="Gene3D" id="1.20.120.330">
    <property type="entry name" value="Nucleotidyltransferases domain 2"/>
    <property type="match status" value="1"/>
</dbReference>
<dbReference type="EMBL" id="RDOJ01000008">
    <property type="protein sequence ID" value="RLZ09919.1"/>
    <property type="molecule type" value="Genomic_DNA"/>
</dbReference>
<dbReference type="PANTHER" id="PTHR37941:SF1">
    <property type="entry name" value="FUMARASE E-RELATED"/>
    <property type="match status" value="1"/>
</dbReference>